<reference evidence="1 2" key="1">
    <citation type="submission" date="2018-10" db="EMBL/GenBank/DDBJ databases">
        <title>A high-quality apple genome assembly.</title>
        <authorList>
            <person name="Hu J."/>
        </authorList>
    </citation>
    <scope>NUCLEOTIDE SEQUENCE [LARGE SCALE GENOMIC DNA]</scope>
    <source>
        <strain evidence="2">cv. HFTH1</strain>
        <tissue evidence="1">Young leaf</tissue>
    </source>
</reference>
<name>A0A498INQ5_MALDO</name>
<keyword evidence="2" id="KW-1185">Reference proteome</keyword>
<gene>
    <name evidence="1" type="ORF">DVH24_041668</name>
</gene>
<protein>
    <submittedName>
        <fullName evidence="1">Uncharacterized protein</fullName>
    </submittedName>
</protein>
<dbReference type="EMBL" id="RDQH01000337">
    <property type="protein sequence ID" value="RXH84900.1"/>
    <property type="molecule type" value="Genomic_DNA"/>
</dbReference>
<evidence type="ECO:0000313" key="2">
    <source>
        <dbReference type="Proteomes" id="UP000290289"/>
    </source>
</evidence>
<dbReference type="Proteomes" id="UP000290289">
    <property type="component" value="Chromosome 11"/>
</dbReference>
<dbReference type="AlphaFoldDB" id="A0A498INQ5"/>
<evidence type="ECO:0000313" key="1">
    <source>
        <dbReference type="EMBL" id="RXH84900.1"/>
    </source>
</evidence>
<organism evidence="1 2">
    <name type="scientific">Malus domestica</name>
    <name type="common">Apple</name>
    <name type="synonym">Pyrus malus</name>
    <dbReference type="NCBI Taxonomy" id="3750"/>
    <lineage>
        <taxon>Eukaryota</taxon>
        <taxon>Viridiplantae</taxon>
        <taxon>Streptophyta</taxon>
        <taxon>Embryophyta</taxon>
        <taxon>Tracheophyta</taxon>
        <taxon>Spermatophyta</taxon>
        <taxon>Magnoliopsida</taxon>
        <taxon>eudicotyledons</taxon>
        <taxon>Gunneridae</taxon>
        <taxon>Pentapetalae</taxon>
        <taxon>rosids</taxon>
        <taxon>fabids</taxon>
        <taxon>Rosales</taxon>
        <taxon>Rosaceae</taxon>
        <taxon>Amygdaloideae</taxon>
        <taxon>Maleae</taxon>
        <taxon>Malus</taxon>
    </lineage>
</organism>
<proteinExistence type="predicted"/>
<accession>A0A498INQ5</accession>
<comment type="caution">
    <text evidence="1">The sequence shown here is derived from an EMBL/GenBank/DDBJ whole genome shotgun (WGS) entry which is preliminary data.</text>
</comment>
<sequence>MQALRWSRDKENETTCHCGMREVQMRSPPEIRGRGKGYKEVYLHLFSHTSTTTTTTTITTKHFPIKWGRLYES</sequence>